<evidence type="ECO:0000256" key="3">
    <source>
        <dbReference type="ARBA" id="ARBA00022630"/>
    </source>
</evidence>
<organism evidence="6 7">
    <name type="scientific">Bombyx mandarina</name>
    <name type="common">Wild silk moth</name>
    <name type="synonym">Wild silkworm</name>
    <dbReference type="NCBI Taxonomy" id="7092"/>
    <lineage>
        <taxon>Eukaryota</taxon>
        <taxon>Metazoa</taxon>
        <taxon>Ecdysozoa</taxon>
        <taxon>Arthropoda</taxon>
        <taxon>Hexapoda</taxon>
        <taxon>Insecta</taxon>
        <taxon>Pterygota</taxon>
        <taxon>Neoptera</taxon>
        <taxon>Endopterygota</taxon>
        <taxon>Lepidoptera</taxon>
        <taxon>Glossata</taxon>
        <taxon>Ditrysia</taxon>
        <taxon>Bombycoidea</taxon>
        <taxon>Bombycidae</taxon>
        <taxon>Bombycinae</taxon>
        <taxon>Bombyx</taxon>
    </lineage>
</organism>
<dbReference type="InterPro" id="IPR007867">
    <property type="entry name" value="GMC_OxRtase_C"/>
</dbReference>
<comment type="similarity">
    <text evidence="2">Belongs to the GMC oxidoreductase family.</text>
</comment>
<name>A0A6J2KMJ0_BOMMA</name>
<dbReference type="PANTHER" id="PTHR11552:SF147">
    <property type="entry name" value="CHOLINE DEHYDROGENASE, MITOCHONDRIAL"/>
    <property type="match status" value="1"/>
</dbReference>
<dbReference type="Proteomes" id="UP000504629">
    <property type="component" value="Unplaced"/>
</dbReference>
<evidence type="ECO:0000313" key="6">
    <source>
        <dbReference type="Proteomes" id="UP000504629"/>
    </source>
</evidence>
<dbReference type="Gene3D" id="3.50.50.60">
    <property type="entry name" value="FAD/NAD(P)-binding domain"/>
    <property type="match status" value="1"/>
</dbReference>
<dbReference type="GeneID" id="114252885"/>
<dbReference type="SUPFAM" id="SSF54373">
    <property type="entry name" value="FAD-linked reductases, C-terminal domain"/>
    <property type="match status" value="1"/>
</dbReference>
<dbReference type="GO" id="GO:0016614">
    <property type="term" value="F:oxidoreductase activity, acting on CH-OH group of donors"/>
    <property type="evidence" value="ECO:0007669"/>
    <property type="project" value="InterPro"/>
</dbReference>
<dbReference type="PIRSF" id="PIRSF000137">
    <property type="entry name" value="Alcohol_oxidase"/>
    <property type="match status" value="1"/>
</dbReference>
<feature type="domain" description="Glucose-methanol-choline oxidoreductase N-terminal" evidence="5">
    <location>
        <begin position="314"/>
        <end position="328"/>
    </location>
</feature>
<dbReference type="RefSeq" id="XP_028043366.1">
    <property type="nucleotide sequence ID" value="XM_028187565.1"/>
</dbReference>
<dbReference type="AlphaFoldDB" id="A0A6J2KMJ0"/>
<keyword evidence="6" id="KW-1185">Reference proteome</keyword>
<dbReference type="RefSeq" id="XP_028043365.1">
    <property type="nucleotide sequence ID" value="XM_028187564.1"/>
</dbReference>
<evidence type="ECO:0000313" key="8">
    <source>
        <dbReference type="RefSeq" id="XP_028043366.1"/>
    </source>
</evidence>
<dbReference type="SMR" id="A0A6J2KMJ0"/>
<evidence type="ECO:0000259" key="5">
    <source>
        <dbReference type="PROSITE" id="PS00624"/>
    </source>
</evidence>
<dbReference type="Pfam" id="PF05199">
    <property type="entry name" value="GMC_oxred_C"/>
    <property type="match status" value="1"/>
</dbReference>
<evidence type="ECO:0000313" key="7">
    <source>
        <dbReference type="RefSeq" id="XP_028043365.1"/>
    </source>
</evidence>
<dbReference type="InterPro" id="IPR036188">
    <property type="entry name" value="FAD/NAD-bd_sf"/>
</dbReference>
<dbReference type="Pfam" id="PF00732">
    <property type="entry name" value="GMC_oxred_N"/>
    <property type="match status" value="1"/>
</dbReference>
<sequence>MSACDPTFTSTVIDSYGDVVGTTFAQALTSFLAAQCALVGDHLWPEDAINSVVDGSSYDFVVVGAGSAGSVLANRLSEVPEWKVLLVEAGGNPTVNTEIPQVFYNNLGSKEDWGYRPEPQSGACLSYETKTCAWPSGKTLGGSASINAMFYVRGNHIDFDGWAEDGNNGWSYEDVLPYFKKSENFVADISENDRYHGTKGELYTTKDKNLKPFEEVVLKAYPELGVQNLDDINGENQMGVTQSQITVYNKTRMSTARAFLSPIRNRNNLHVIKNTLATKIIFKENSNAVSGIMLNNNGKEFMVNVNKELILSAGAINSPHLLMLSGIGPQEHLLEQNITVKMDLAVGENLQDHVFVPLLYTAPAKESDDITMSLVVNNFFDYMVNKEGILCDTSPHRIIAFVNTTDSTGTSPDLQFHHVIFTPKIHILLDFFEKHGLNNDIIEQFHEINNNKFAMLIYNTLLKPKSRGKVLLQSNNPFDRPLIYANYFNDNEDMKTLIRGMRKFTLKLGETDAFKQVGLELEWFQIPTCDKLDKTSDEFLECISRHLTFSLYHPSGTVKMGPEDDPSAVVTPELKVRNIENLRVIDASVMPSIVRGNTNAATIMIGEKGAELIKQSHINTTE</sequence>
<evidence type="ECO:0000256" key="1">
    <source>
        <dbReference type="ARBA" id="ARBA00001974"/>
    </source>
</evidence>
<dbReference type="PROSITE" id="PS00624">
    <property type="entry name" value="GMC_OXRED_2"/>
    <property type="match status" value="1"/>
</dbReference>
<gene>
    <name evidence="7 8" type="primary">LOC114252885</name>
</gene>
<keyword evidence="3" id="KW-0285">Flavoprotein</keyword>
<dbReference type="Gene3D" id="3.30.560.10">
    <property type="entry name" value="Glucose Oxidase, domain 3"/>
    <property type="match status" value="1"/>
</dbReference>
<accession>A0A6J2KMJ0</accession>
<dbReference type="PANTHER" id="PTHR11552">
    <property type="entry name" value="GLUCOSE-METHANOL-CHOLINE GMC OXIDOREDUCTASE"/>
    <property type="match status" value="1"/>
</dbReference>
<dbReference type="GO" id="GO:0050660">
    <property type="term" value="F:flavin adenine dinucleotide binding"/>
    <property type="evidence" value="ECO:0007669"/>
    <property type="project" value="InterPro"/>
</dbReference>
<evidence type="ECO:0000256" key="4">
    <source>
        <dbReference type="ARBA" id="ARBA00022827"/>
    </source>
</evidence>
<dbReference type="InterPro" id="IPR012132">
    <property type="entry name" value="GMC_OxRdtase"/>
</dbReference>
<dbReference type="KEGG" id="bman:114252885"/>
<proteinExistence type="inferred from homology"/>
<reference evidence="7 8" key="1">
    <citation type="submission" date="2025-04" db="UniProtKB">
        <authorList>
            <consortium name="RefSeq"/>
        </authorList>
    </citation>
    <scope>IDENTIFICATION</scope>
    <source>
        <tissue evidence="7 8">Silk gland</tissue>
    </source>
</reference>
<comment type="cofactor">
    <cofactor evidence="1">
        <name>FAD</name>
        <dbReference type="ChEBI" id="CHEBI:57692"/>
    </cofactor>
</comment>
<protein>
    <submittedName>
        <fullName evidence="7">Glucose dehydrogenase [FAD, quinone]-like isoform X1</fullName>
    </submittedName>
    <submittedName>
        <fullName evidence="8">Glucose dehydrogenase [FAD, quinone]-like isoform X2</fullName>
    </submittedName>
</protein>
<evidence type="ECO:0000256" key="2">
    <source>
        <dbReference type="ARBA" id="ARBA00010790"/>
    </source>
</evidence>
<dbReference type="SUPFAM" id="SSF51905">
    <property type="entry name" value="FAD/NAD(P)-binding domain"/>
    <property type="match status" value="1"/>
</dbReference>
<dbReference type="InterPro" id="IPR000172">
    <property type="entry name" value="GMC_OxRdtase_N"/>
</dbReference>
<keyword evidence="4" id="KW-0274">FAD</keyword>
<dbReference type="OrthoDB" id="269227at2759"/>